<proteinExistence type="predicted"/>
<evidence type="ECO:0000256" key="2">
    <source>
        <dbReference type="ARBA" id="ARBA00022692"/>
    </source>
</evidence>
<dbReference type="PROSITE" id="PS50929">
    <property type="entry name" value="ABC_TM1F"/>
    <property type="match status" value="1"/>
</dbReference>
<accession>A0A133ZVL0</accession>
<feature type="transmembrane region" description="Helical" evidence="7">
    <location>
        <begin position="166"/>
        <end position="183"/>
    </location>
</feature>
<dbReference type="SUPFAM" id="SSF52540">
    <property type="entry name" value="P-loop containing nucleoside triphosphate hydrolases"/>
    <property type="match status" value="1"/>
</dbReference>
<feature type="domain" description="ABC transmembrane type-1" evidence="9">
    <location>
        <begin position="26"/>
        <end position="306"/>
    </location>
</feature>
<dbReference type="GO" id="GO:0005886">
    <property type="term" value="C:plasma membrane"/>
    <property type="evidence" value="ECO:0007669"/>
    <property type="project" value="UniProtKB-SubCell"/>
</dbReference>
<evidence type="ECO:0000256" key="6">
    <source>
        <dbReference type="ARBA" id="ARBA00023136"/>
    </source>
</evidence>
<dbReference type="Pfam" id="PF00005">
    <property type="entry name" value="ABC_tran"/>
    <property type="match status" value="1"/>
</dbReference>
<reference evidence="10 13" key="3">
    <citation type="submission" date="2019-07" db="EMBL/GenBank/DDBJ databases">
        <title>Complete Genome Sequence of Leptotrichia wadei Strain JMUB3934.</title>
        <authorList>
            <person name="Watanabe S."/>
            <person name="Cui L."/>
        </authorList>
    </citation>
    <scope>NUCLEOTIDE SEQUENCE [LARGE SCALE GENOMIC DNA]</scope>
    <source>
        <strain evidence="10 13">JMUB3934</strain>
    </source>
</reference>
<dbReference type="SMART" id="SM00382">
    <property type="entry name" value="AAA"/>
    <property type="match status" value="1"/>
</dbReference>
<keyword evidence="2 7" id="KW-0812">Transmembrane</keyword>
<feature type="domain" description="ABC transporter" evidence="8">
    <location>
        <begin position="342"/>
        <end position="577"/>
    </location>
</feature>
<keyword evidence="12" id="KW-1185">Reference proteome</keyword>
<dbReference type="GO" id="GO:0016887">
    <property type="term" value="F:ATP hydrolysis activity"/>
    <property type="evidence" value="ECO:0007669"/>
    <property type="project" value="InterPro"/>
</dbReference>
<feature type="transmembrane region" description="Helical" evidence="7">
    <location>
        <begin position="62"/>
        <end position="82"/>
    </location>
</feature>
<dbReference type="OrthoDB" id="9762778at2"/>
<keyword evidence="5 7" id="KW-1133">Transmembrane helix</keyword>
<dbReference type="Proteomes" id="UP000070483">
    <property type="component" value="Unassembled WGS sequence"/>
</dbReference>
<keyword evidence="4 11" id="KW-0067">ATP-binding</keyword>
<keyword evidence="3" id="KW-0547">Nucleotide-binding</keyword>
<dbReference type="RefSeq" id="WP_060918729.1">
    <property type="nucleotide sequence ID" value="NZ_AP019835.1"/>
</dbReference>
<reference evidence="12" key="1">
    <citation type="submission" date="2016-01" db="EMBL/GenBank/DDBJ databases">
        <authorList>
            <person name="Mitreva M."/>
            <person name="Pepin K.H."/>
            <person name="Mihindukulasuriya K.A."/>
            <person name="Fulton R."/>
            <person name="Fronick C."/>
            <person name="O'Laughlin M."/>
            <person name="Miner T."/>
            <person name="Herter B."/>
            <person name="Rosa B.A."/>
            <person name="Cordes M."/>
            <person name="Tomlinson C."/>
            <person name="Wollam A."/>
            <person name="Palsikar V.B."/>
            <person name="Mardis E.R."/>
            <person name="Wilson R.K."/>
        </authorList>
    </citation>
    <scope>NUCLEOTIDE SEQUENCE [LARGE SCALE GENOMIC DNA]</scope>
    <source>
        <strain evidence="12">KA00185</strain>
    </source>
</reference>
<reference evidence="11" key="2">
    <citation type="submission" date="2016-01" db="EMBL/GenBank/DDBJ databases">
        <authorList>
            <person name="Oliw E.H."/>
        </authorList>
    </citation>
    <scope>NUCLEOTIDE SEQUENCE [LARGE SCALE GENOMIC DNA]</scope>
    <source>
        <strain evidence="11">KA00185</strain>
    </source>
</reference>
<dbReference type="CDD" id="cd18552">
    <property type="entry name" value="ABC_6TM_MsbA_like"/>
    <property type="match status" value="1"/>
</dbReference>
<dbReference type="FunFam" id="3.40.50.300:FF:000218">
    <property type="entry name" value="Multidrug ABC transporter ATP-binding protein"/>
    <property type="match status" value="1"/>
</dbReference>
<evidence type="ECO:0000256" key="7">
    <source>
        <dbReference type="SAM" id="Phobius"/>
    </source>
</evidence>
<dbReference type="InterPro" id="IPR039421">
    <property type="entry name" value="Type_1_exporter"/>
</dbReference>
<gene>
    <name evidence="11" type="ORF">HMPREF3180_02304</name>
    <name evidence="10" type="ORF">JMUB3934_2308</name>
</gene>
<dbReference type="PROSITE" id="PS00211">
    <property type="entry name" value="ABC_TRANSPORTER_1"/>
    <property type="match status" value="1"/>
</dbReference>
<dbReference type="InterPro" id="IPR003593">
    <property type="entry name" value="AAA+_ATPase"/>
</dbReference>
<feature type="transmembrane region" description="Helical" evidence="7">
    <location>
        <begin position="21"/>
        <end position="42"/>
    </location>
</feature>
<protein>
    <submittedName>
        <fullName evidence="10 11">ABC transporter</fullName>
    </submittedName>
</protein>
<dbReference type="InterPro" id="IPR011527">
    <property type="entry name" value="ABC1_TM_dom"/>
</dbReference>
<organism evidence="11 12">
    <name type="scientific">Leptotrichia wadei</name>
    <dbReference type="NCBI Taxonomy" id="157687"/>
    <lineage>
        <taxon>Bacteria</taxon>
        <taxon>Fusobacteriati</taxon>
        <taxon>Fusobacteriota</taxon>
        <taxon>Fusobacteriia</taxon>
        <taxon>Fusobacteriales</taxon>
        <taxon>Leptotrichiaceae</taxon>
        <taxon>Leptotrichia</taxon>
    </lineage>
</organism>
<dbReference type="InterPro" id="IPR027417">
    <property type="entry name" value="P-loop_NTPase"/>
</dbReference>
<dbReference type="Pfam" id="PF00664">
    <property type="entry name" value="ABC_membrane"/>
    <property type="match status" value="1"/>
</dbReference>
<dbReference type="STRING" id="157687.HMPREF3180_02304"/>
<dbReference type="PANTHER" id="PTHR43394">
    <property type="entry name" value="ATP-DEPENDENT PERMEASE MDL1, MITOCHONDRIAL"/>
    <property type="match status" value="1"/>
</dbReference>
<dbReference type="Gene3D" id="3.40.50.300">
    <property type="entry name" value="P-loop containing nucleotide triphosphate hydrolases"/>
    <property type="match status" value="1"/>
</dbReference>
<evidence type="ECO:0000259" key="8">
    <source>
        <dbReference type="PROSITE" id="PS50893"/>
    </source>
</evidence>
<dbReference type="EMBL" id="AP019835">
    <property type="protein sequence ID" value="BBM50978.1"/>
    <property type="molecule type" value="Genomic_DNA"/>
</dbReference>
<evidence type="ECO:0000256" key="5">
    <source>
        <dbReference type="ARBA" id="ARBA00022989"/>
    </source>
</evidence>
<dbReference type="PANTHER" id="PTHR43394:SF1">
    <property type="entry name" value="ATP-BINDING CASSETTE SUB-FAMILY B MEMBER 10, MITOCHONDRIAL"/>
    <property type="match status" value="1"/>
</dbReference>
<evidence type="ECO:0000313" key="10">
    <source>
        <dbReference type="EMBL" id="BBM50978.1"/>
    </source>
</evidence>
<feature type="transmembrane region" description="Helical" evidence="7">
    <location>
        <begin position="136"/>
        <end position="160"/>
    </location>
</feature>
<dbReference type="Proteomes" id="UP000321501">
    <property type="component" value="Chromosome"/>
</dbReference>
<dbReference type="PATRIC" id="fig|157687.3.peg.2310"/>
<dbReference type="SUPFAM" id="SSF90123">
    <property type="entry name" value="ABC transporter transmembrane region"/>
    <property type="match status" value="1"/>
</dbReference>
<sequence>MKKIKIDFGEIFKLKKYIKKYYVLIILNILLATMSSLVSSAPIALIKRLFDKGISGKSEKDILYAAGAMIILAAVGAVLMYWNTIFSTVISASIYKDIVTDIYNKIQTLDMEYFSGKKIGDMMTRIMTDPSNINSIILEAFSMIPEVIKLILCLGIAFYIDFDLTLGVMIVTPILIITVRKYAKRLKRSGKQRQEALDSLNSKLQETLSGIRIIRAFATEKYEISDFKKKNVNLKKIAVKSAKYNAKANSIMEAMNYIIIALLLMFSGYRVLRAKNFTPGDFITIVGAISSMYTPARRAMTRINSISVNMSSITRVAEILEEMPSIVNRENCIKFENFVSDITFENVDFKYKDSVEKILKNINLDVKKGETVAFVGNSGGGKSTLVNLIPRFFDVSSGSLKIDGIDIRDYEIKSLRKAIGIVPQETFLFSGTILSNIKYSRQNATFEEVVEAAKQANAHEFIENLSDSYNTEIGERGIKLSGGQKQRIAIARAILENPQILILDEATSALDNESEKLVQDALEKLMEGKTTFIIAHRLTTIENSNKIVVIQKGEIKEIGNHNELLNKNGIYKALYNKNFDFNVKS</sequence>
<evidence type="ECO:0000259" key="9">
    <source>
        <dbReference type="PROSITE" id="PS50929"/>
    </source>
</evidence>
<evidence type="ECO:0000256" key="1">
    <source>
        <dbReference type="ARBA" id="ARBA00004651"/>
    </source>
</evidence>
<name>A0A133ZVL0_9FUSO</name>
<dbReference type="GO" id="GO:0015421">
    <property type="term" value="F:ABC-type oligopeptide transporter activity"/>
    <property type="evidence" value="ECO:0007669"/>
    <property type="project" value="TreeGrafter"/>
</dbReference>
<dbReference type="EMBL" id="LSDD01000172">
    <property type="protein sequence ID" value="KXB59481.1"/>
    <property type="molecule type" value="Genomic_DNA"/>
</dbReference>
<dbReference type="InterPro" id="IPR017871">
    <property type="entry name" value="ABC_transporter-like_CS"/>
</dbReference>
<dbReference type="InterPro" id="IPR003439">
    <property type="entry name" value="ABC_transporter-like_ATP-bd"/>
</dbReference>
<evidence type="ECO:0000256" key="4">
    <source>
        <dbReference type="ARBA" id="ARBA00022840"/>
    </source>
</evidence>
<keyword evidence="6 7" id="KW-0472">Membrane</keyword>
<evidence type="ECO:0000313" key="13">
    <source>
        <dbReference type="Proteomes" id="UP000321501"/>
    </source>
</evidence>
<dbReference type="PROSITE" id="PS50893">
    <property type="entry name" value="ABC_TRANSPORTER_2"/>
    <property type="match status" value="1"/>
</dbReference>
<evidence type="ECO:0000313" key="11">
    <source>
        <dbReference type="EMBL" id="KXB59481.1"/>
    </source>
</evidence>
<evidence type="ECO:0000313" key="12">
    <source>
        <dbReference type="Proteomes" id="UP000070483"/>
    </source>
</evidence>
<comment type="subcellular location">
    <subcellularLocation>
        <location evidence="1">Cell membrane</location>
        <topology evidence="1">Multi-pass membrane protein</topology>
    </subcellularLocation>
</comment>
<feature type="transmembrane region" description="Helical" evidence="7">
    <location>
        <begin position="254"/>
        <end position="272"/>
    </location>
</feature>
<dbReference type="GO" id="GO:0005524">
    <property type="term" value="F:ATP binding"/>
    <property type="evidence" value="ECO:0007669"/>
    <property type="project" value="UniProtKB-KW"/>
</dbReference>
<dbReference type="AlphaFoldDB" id="A0A133ZVL0"/>
<dbReference type="CDD" id="cd03251">
    <property type="entry name" value="ABCC_MsbA"/>
    <property type="match status" value="1"/>
</dbReference>
<dbReference type="Gene3D" id="1.20.1560.10">
    <property type="entry name" value="ABC transporter type 1, transmembrane domain"/>
    <property type="match status" value="1"/>
</dbReference>
<dbReference type="InterPro" id="IPR036640">
    <property type="entry name" value="ABC1_TM_sf"/>
</dbReference>
<evidence type="ECO:0000256" key="3">
    <source>
        <dbReference type="ARBA" id="ARBA00022741"/>
    </source>
</evidence>